<evidence type="ECO:0000313" key="3">
    <source>
        <dbReference type="Proteomes" id="UP001295444"/>
    </source>
</evidence>
<feature type="compositionally biased region" description="Basic and acidic residues" evidence="1">
    <location>
        <begin position="42"/>
        <end position="54"/>
    </location>
</feature>
<protein>
    <submittedName>
        <fullName evidence="2">Uncharacterized protein</fullName>
    </submittedName>
</protein>
<gene>
    <name evidence="2" type="ORF">PECUL_23A032054</name>
</gene>
<proteinExistence type="predicted"/>
<accession>A0AAD1T997</accession>
<reference evidence="2" key="1">
    <citation type="submission" date="2022-03" db="EMBL/GenBank/DDBJ databases">
        <authorList>
            <person name="Alioto T."/>
            <person name="Alioto T."/>
            <person name="Gomez Garrido J."/>
        </authorList>
    </citation>
    <scope>NUCLEOTIDE SEQUENCE</scope>
</reference>
<dbReference type="Proteomes" id="UP001295444">
    <property type="component" value="Chromosome 10"/>
</dbReference>
<name>A0AAD1T997_PELCU</name>
<evidence type="ECO:0000313" key="2">
    <source>
        <dbReference type="EMBL" id="CAH2318369.1"/>
    </source>
</evidence>
<dbReference type="EMBL" id="OW240921">
    <property type="protein sequence ID" value="CAH2318369.1"/>
    <property type="molecule type" value="Genomic_DNA"/>
</dbReference>
<sequence>MRPQDVAAYCTCNNLPNPMNNTIRTSHRTQAATADSCTNTQDGDRQQETPERTTHTITLETENPDPRATIPHGTRIALLSMRPTSHIQTTQLINLRKARTQGTGREGGKTT</sequence>
<organism evidence="2 3">
    <name type="scientific">Pelobates cultripes</name>
    <name type="common">Western spadefoot toad</name>
    <dbReference type="NCBI Taxonomy" id="61616"/>
    <lineage>
        <taxon>Eukaryota</taxon>
        <taxon>Metazoa</taxon>
        <taxon>Chordata</taxon>
        <taxon>Craniata</taxon>
        <taxon>Vertebrata</taxon>
        <taxon>Euteleostomi</taxon>
        <taxon>Amphibia</taxon>
        <taxon>Batrachia</taxon>
        <taxon>Anura</taxon>
        <taxon>Pelobatoidea</taxon>
        <taxon>Pelobatidae</taxon>
        <taxon>Pelobates</taxon>
    </lineage>
</organism>
<feature type="region of interest" description="Disordered" evidence="1">
    <location>
        <begin position="17"/>
        <end position="70"/>
    </location>
</feature>
<evidence type="ECO:0000256" key="1">
    <source>
        <dbReference type="SAM" id="MobiDB-lite"/>
    </source>
</evidence>
<feature type="compositionally biased region" description="Polar residues" evidence="1">
    <location>
        <begin position="17"/>
        <end position="41"/>
    </location>
</feature>
<keyword evidence="3" id="KW-1185">Reference proteome</keyword>
<dbReference type="AlphaFoldDB" id="A0AAD1T997"/>